<dbReference type="PANTHER" id="PTHR43133:SF46">
    <property type="entry name" value="RNA POLYMERASE SIGMA-70 FACTOR ECF SUBFAMILY"/>
    <property type="match status" value="1"/>
</dbReference>
<dbReference type="InterPro" id="IPR039425">
    <property type="entry name" value="RNA_pol_sigma-70-like"/>
</dbReference>
<keyword evidence="4" id="KW-0804">Transcription</keyword>
<dbReference type="InterPro" id="IPR014327">
    <property type="entry name" value="RNA_pol_sigma70_bacteroid"/>
</dbReference>
<feature type="domain" description="RNA polymerase sigma factor 70 region 4 type 2" evidence="6">
    <location>
        <begin position="124"/>
        <end position="175"/>
    </location>
</feature>
<keyword evidence="3" id="KW-0731">Sigma factor</keyword>
<dbReference type="GO" id="GO:0003677">
    <property type="term" value="F:DNA binding"/>
    <property type="evidence" value="ECO:0007669"/>
    <property type="project" value="InterPro"/>
</dbReference>
<dbReference type="InterPro" id="IPR013325">
    <property type="entry name" value="RNA_pol_sigma_r2"/>
</dbReference>
<name>A0A9X3J5Q9_9BACT</name>
<dbReference type="CDD" id="cd06171">
    <property type="entry name" value="Sigma70_r4"/>
    <property type="match status" value="1"/>
</dbReference>
<dbReference type="GO" id="GO:0016987">
    <property type="term" value="F:sigma factor activity"/>
    <property type="evidence" value="ECO:0007669"/>
    <property type="project" value="UniProtKB-KW"/>
</dbReference>
<feature type="domain" description="RNA polymerase sigma-70 region 2" evidence="5">
    <location>
        <begin position="24"/>
        <end position="89"/>
    </location>
</feature>
<reference evidence="7" key="1">
    <citation type="submission" date="2022-11" db="EMBL/GenBank/DDBJ databases">
        <title>Marilongibacter aestuarii gen. nov., sp. nov., isolated from tidal flat sediment.</title>
        <authorList>
            <person name="Jiayan W."/>
        </authorList>
    </citation>
    <scope>NUCLEOTIDE SEQUENCE</scope>
    <source>
        <strain evidence="7">Z1-6</strain>
    </source>
</reference>
<evidence type="ECO:0000313" key="7">
    <source>
        <dbReference type="EMBL" id="MCY1718860.1"/>
    </source>
</evidence>
<evidence type="ECO:0000256" key="4">
    <source>
        <dbReference type="ARBA" id="ARBA00023163"/>
    </source>
</evidence>
<dbReference type="InterPro" id="IPR014284">
    <property type="entry name" value="RNA_pol_sigma-70_dom"/>
</dbReference>
<dbReference type="InterPro" id="IPR007627">
    <property type="entry name" value="RNA_pol_sigma70_r2"/>
</dbReference>
<dbReference type="Pfam" id="PF04542">
    <property type="entry name" value="Sigma70_r2"/>
    <property type="match status" value="1"/>
</dbReference>
<evidence type="ECO:0000313" key="8">
    <source>
        <dbReference type="Proteomes" id="UP001145087"/>
    </source>
</evidence>
<dbReference type="Proteomes" id="UP001145087">
    <property type="component" value="Unassembled WGS sequence"/>
</dbReference>
<keyword evidence="2" id="KW-0805">Transcription regulation</keyword>
<dbReference type="NCBIfam" id="TIGR02985">
    <property type="entry name" value="Sig70_bacteroi1"/>
    <property type="match status" value="1"/>
</dbReference>
<evidence type="ECO:0000256" key="1">
    <source>
        <dbReference type="ARBA" id="ARBA00010641"/>
    </source>
</evidence>
<protein>
    <submittedName>
        <fullName evidence="7">RNA polymerase sigma-70 factor</fullName>
    </submittedName>
</protein>
<evidence type="ECO:0000259" key="5">
    <source>
        <dbReference type="Pfam" id="PF04542"/>
    </source>
</evidence>
<dbReference type="AlphaFoldDB" id="A0A9X3J5Q9"/>
<dbReference type="Gene3D" id="1.10.10.10">
    <property type="entry name" value="Winged helix-like DNA-binding domain superfamily/Winged helix DNA-binding domain"/>
    <property type="match status" value="1"/>
</dbReference>
<dbReference type="Pfam" id="PF08281">
    <property type="entry name" value="Sigma70_r4_2"/>
    <property type="match status" value="1"/>
</dbReference>
<dbReference type="SUPFAM" id="SSF88946">
    <property type="entry name" value="Sigma2 domain of RNA polymerase sigma factors"/>
    <property type="match status" value="1"/>
</dbReference>
<dbReference type="SUPFAM" id="SSF88659">
    <property type="entry name" value="Sigma3 and sigma4 domains of RNA polymerase sigma factors"/>
    <property type="match status" value="1"/>
</dbReference>
<evidence type="ECO:0000259" key="6">
    <source>
        <dbReference type="Pfam" id="PF08281"/>
    </source>
</evidence>
<dbReference type="InterPro" id="IPR013249">
    <property type="entry name" value="RNA_pol_sigma70_r4_t2"/>
</dbReference>
<dbReference type="InterPro" id="IPR013324">
    <property type="entry name" value="RNA_pol_sigma_r3/r4-like"/>
</dbReference>
<evidence type="ECO:0000256" key="2">
    <source>
        <dbReference type="ARBA" id="ARBA00023015"/>
    </source>
</evidence>
<dbReference type="PANTHER" id="PTHR43133">
    <property type="entry name" value="RNA POLYMERASE ECF-TYPE SIGMA FACTO"/>
    <property type="match status" value="1"/>
</dbReference>
<dbReference type="Gene3D" id="1.10.1740.10">
    <property type="match status" value="1"/>
</dbReference>
<keyword evidence="8" id="KW-1185">Reference proteome</keyword>
<sequence length="183" mass="21543">MWLTGLYGGGKEKMGIEEFQKIFLELYPDLCVYASSFVIDVASSKDIVQDVFTTFWIENDKLINKKLIKPYLFKSVKHKALNYKKREKRKSGLDELFSSFTEELANSENETVEAFLSYSNLQSDLEMAIQELPEQRQLIFRMSRFEEMKHKEIAKELNISPKTVETQIYRTLKFLKAKLKHHL</sequence>
<evidence type="ECO:0000256" key="3">
    <source>
        <dbReference type="ARBA" id="ARBA00023082"/>
    </source>
</evidence>
<comment type="caution">
    <text evidence="7">The sequence shown here is derived from an EMBL/GenBank/DDBJ whole genome shotgun (WGS) entry which is preliminary data.</text>
</comment>
<comment type="similarity">
    <text evidence="1">Belongs to the sigma-70 factor family. ECF subfamily.</text>
</comment>
<dbReference type="InterPro" id="IPR036388">
    <property type="entry name" value="WH-like_DNA-bd_sf"/>
</dbReference>
<proteinExistence type="inferred from homology"/>
<dbReference type="GO" id="GO:0006352">
    <property type="term" value="P:DNA-templated transcription initiation"/>
    <property type="evidence" value="ECO:0007669"/>
    <property type="project" value="InterPro"/>
</dbReference>
<accession>A0A9X3J5Q9</accession>
<dbReference type="RefSeq" id="WP_343331199.1">
    <property type="nucleotide sequence ID" value="NZ_JAPOHD010000002.1"/>
</dbReference>
<dbReference type="NCBIfam" id="TIGR02937">
    <property type="entry name" value="sigma70-ECF"/>
    <property type="match status" value="1"/>
</dbReference>
<dbReference type="EMBL" id="JAPOHD010000002">
    <property type="protein sequence ID" value="MCY1718860.1"/>
    <property type="molecule type" value="Genomic_DNA"/>
</dbReference>
<organism evidence="7 8">
    <name type="scientific">Draconibacterium aestuarii</name>
    <dbReference type="NCBI Taxonomy" id="2998507"/>
    <lineage>
        <taxon>Bacteria</taxon>
        <taxon>Pseudomonadati</taxon>
        <taxon>Bacteroidota</taxon>
        <taxon>Bacteroidia</taxon>
        <taxon>Marinilabiliales</taxon>
        <taxon>Prolixibacteraceae</taxon>
        <taxon>Draconibacterium</taxon>
    </lineage>
</organism>
<gene>
    <name evidence="7" type="ORF">OU798_00810</name>
</gene>